<feature type="region of interest" description="Disordered" evidence="5">
    <location>
        <begin position="1"/>
        <end position="55"/>
    </location>
</feature>
<evidence type="ECO:0000256" key="4">
    <source>
        <dbReference type="SAM" id="Coils"/>
    </source>
</evidence>
<dbReference type="Proteomes" id="UP000770717">
    <property type="component" value="Unassembled WGS sequence"/>
</dbReference>
<protein>
    <submittedName>
        <fullName evidence="6">Uncharacterized protein</fullName>
    </submittedName>
</protein>
<dbReference type="GO" id="GO:0005802">
    <property type="term" value="C:trans-Golgi network"/>
    <property type="evidence" value="ECO:0007669"/>
    <property type="project" value="TreeGrafter"/>
</dbReference>
<dbReference type="InterPro" id="IPR043441">
    <property type="entry name" value="Tjap1/BEGAIN"/>
</dbReference>
<dbReference type="EMBL" id="WNTK01012208">
    <property type="protein sequence ID" value="KAG9462295.1"/>
    <property type="molecule type" value="Genomic_DNA"/>
</dbReference>
<feature type="compositionally biased region" description="Basic and acidic residues" evidence="5">
    <location>
        <begin position="17"/>
        <end position="32"/>
    </location>
</feature>
<evidence type="ECO:0000256" key="3">
    <source>
        <dbReference type="ARBA" id="ARBA00023136"/>
    </source>
</evidence>
<proteinExistence type="predicted"/>
<evidence type="ECO:0000313" key="6">
    <source>
        <dbReference type="EMBL" id="KAG9462295.1"/>
    </source>
</evidence>
<evidence type="ECO:0000256" key="1">
    <source>
        <dbReference type="ARBA" id="ARBA00004170"/>
    </source>
</evidence>
<feature type="coiled-coil region" evidence="4">
    <location>
        <begin position="55"/>
        <end position="100"/>
    </location>
</feature>
<dbReference type="GO" id="GO:0007030">
    <property type="term" value="P:Golgi organization"/>
    <property type="evidence" value="ECO:0007669"/>
    <property type="project" value="TreeGrafter"/>
</dbReference>
<comment type="subcellular location">
    <subcellularLocation>
        <location evidence="1">Membrane</location>
        <topology evidence="1">Peripheral membrane protein</topology>
    </subcellularLocation>
</comment>
<keyword evidence="7" id="KW-1185">Reference proteome</keyword>
<dbReference type="GO" id="GO:0016020">
    <property type="term" value="C:membrane"/>
    <property type="evidence" value="ECO:0007669"/>
    <property type="project" value="UniProtKB-SubCell"/>
</dbReference>
<name>A0A8J6E499_ELECQ</name>
<dbReference type="OrthoDB" id="10068192at2759"/>
<reference evidence="6" key="1">
    <citation type="thesis" date="2020" institute="ProQuest LLC" country="789 East Eisenhower Parkway, Ann Arbor, MI, USA">
        <title>Comparative Genomics and Chromosome Evolution.</title>
        <authorList>
            <person name="Mudd A.B."/>
        </authorList>
    </citation>
    <scope>NUCLEOTIDE SEQUENCE</scope>
    <source>
        <strain evidence="6">HN-11 Male</strain>
        <tissue evidence="6">Kidney and liver</tissue>
    </source>
</reference>
<gene>
    <name evidence="6" type="ORF">GDO78_014440</name>
</gene>
<evidence type="ECO:0000256" key="5">
    <source>
        <dbReference type="SAM" id="MobiDB-lite"/>
    </source>
</evidence>
<comment type="caution">
    <text evidence="6">The sequence shown here is derived from an EMBL/GenBank/DDBJ whole genome shotgun (WGS) entry which is preliminary data.</text>
</comment>
<keyword evidence="2" id="KW-0597">Phosphoprotein</keyword>
<sequence length="103" mass="12258">MSSTAPTKKPYRKAPPQHREVRHEPPGAREEVLEQPSSQDPVSEADRIHFLQHQNDELRRRLAYTATKMEAMEHEVDASRHYLEVELSRNREELEKLKDKFRR</sequence>
<accession>A0A8J6E499</accession>
<feature type="compositionally biased region" description="Basic and acidic residues" evidence="5">
    <location>
        <begin position="44"/>
        <end position="55"/>
    </location>
</feature>
<dbReference type="AlphaFoldDB" id="A0A8J6E499"/>
<evidence type="ECO:0000313" key="7">
    <source>
        <dbReference type="Proteomes" id="UP000770717"/>
    </source>
</evidence>
<dbReference type="PANTHER" id="PTHR28664">
    <property type="entry name" value="TIGHT JUNCTION-ASSOCIATED PROTEIN 1"/>
    <property type="match status" value="1"/>
</dbReference>
<dbReference type="PANTHER" id="PTHR28664:SF3">
    <property type="entry name" value="TIGHT JUNCTION-ASSOCIATED PROTEIN 1"/>
    <property type="match status" value="1"/>
</dbReference>
<keyword evidence="4" id="KW-0175">Coiled coil</keyword>
<keyword evidence="3" id="KW-0472">Membrane</keyword>
<evidence type="ECO:0000256" key="2">
    <source>
        <dbReference type="ARBA" id="ARBA00022553"/>
    </source>
</evidence>
<organism evidence="6 7">
    <name type="scientific">Eleutherodactylus coqui</name>
    <name type="common">Puerto Rican coqui</name>
    <dbReference type="NCBI Taxonomy" id="57060"/>
    <lineage>
        <taxon>Eukaryota</taxon>
        <taxon>Metazoa</taxon>
        <taxon>Chordata</taxon>
        <taxon>Craniata</taxon>
        <taxon>Vertebrata</taxon>
        <taxon>Euteleostomi</taxon>
        <taxon>Amphibia</taxon>
        <taxon>Batrachia</taxon>
        <taxon>Anura</taxon>
        <taxon>Neobatrachia</taxon>
        <taxon>Hyloidea</taxon>
        <taxon>Eleutherodactylidae</taxon>
        <taxon>Eleutherodactylinae</taxon>
        <taxon>Eleutherodactylus</taxon>
        <taxon>Eleutherodactylus</taxon>
    </lineage>
</organism>